<name>A0ABV5G257_9MICC</name>
<accession>A0ABV5G257</accession>
<feature type="compositionally biased region" description="Basic and acidic residues" evidence="1">
    <location>
        <begin position="30"/>
        <end position="41"/>
    </location>
</feature>
<keyword evidence="3" id="KW-1185">Reference proteome</keyword>
<evidence type="ECO:0000256" key="1">
    <source>
        <dbReference type="SAM" id="MobiDB-lite"/>
    </source>
</evidence>
<sequence>MPRRRDHEVQGSGEQGPIICEQPAGPEDDPSGHERPQPAWQ</sequence>
<comment type="caution">
    <text evidence="2">The sequence shown here is derived from an EMBL/GenBank/DDBJ whole genome shotgun (WGS) entry which is preliminary data.</text>
</comment>
<gene>
    <name evidence="2" type="ORF">ACFFX0_18175</name>
</gene>
<dbReference type="EMBL" id="JBHMFI010000001">
    <property type="protein sequence ID" value="MFB9073025.1"/>
    <property type="molecule type" value="Genomic_DNA"/>
</dbReference>
<protein>
    <submittedName>
        <fullName evidence="2">Uncharacterized protein</fullName>
    </submittedName>
</protein>
<evidence type="ECO:0000313" key="3">
    <source>
        <dbReference type="Proteomes" id="UP001589575"/>
    </source>
</evidence>
<dbReference type="Proteomes" id="UP001589575">
    <property type="component" value="Unassembled WGS sequence"/>
</dbReference>
<feature type="region of interest" description="Disordered" evidence="1">
    <location>
        <begin position="1"/>
        <end position="41"/>
    </location>
</feature>
<evidence type="ECO:0000313" key="2">
    <source>
        <dbReference type="EMBL" id="MFB9073025.1"/>
    </source>
</evidence>
<reference evidence="2 3" key="1">
    <citation type="submission" date="2024-09" db="EMBL/GenBank/DDBJ databases">
        <authorList>
            <person name="Sun Q."/>
            <person name="Mori K."/>
        </authorList>
    </citation>
    <scope>NUCLEOTIDE SEQUENCE [LARGE SCALE GENOMIC DNA]</scope>
    <source>
        <strain evidence="2 3">CCM 7609</strain>
    </source>
</reference>
<proteinExistence type="predicted"/>
<organism evidence="2 3">
    <name type="scientific">Citricoccus parietis</name>
    <dbReference type="NCBI Taxonomy" id="592307"/>
    <lineage>
        <taxon>Bacteria</taxon>
        <taxon>Bacillati</taxon>
        <taxon>Actinomycetota</taxon>
        <taxon>Actinomycetes</taxon>
        <taxon>Micrococcales</taxon>
        <taxon>Micrococcaceae</taxon>
        <taxon>Citricoccus</taxon>
    </lineage>
</organism>